<feature type="domain" description="Helix-hairpin-helix DNA-binding motif class 1" evidence="7">
    <location>
        <begin position="108"/>
        <end position="127"/>
    </location>
</feature>
<dbReference type="Pfam" id="PF01330">
    <property type="entry name" value="RuvA_N"/>
    <property type="match status" value="1"/>
</dbReference>
<evidence type="ECO:0000256" key="1">
    <source>
        <dbReference type="ARBA" id="ARBA00022490"/>
    </source>
</evidence>
<comment type="subunit">
    <text evidence="6">Homotetramer. Forms an RuvA(8)-RuvB(12)-Holliday junction (HJ) complex. HJ DNA is sandwiched between 2 RuvA tetramers; dsDNA enters through RuvA and exits via RuvB. An RuvB hexamer assembles on each DNA strand where it exits the tetramer. Each RuvB hexamer is contacted by two RuvA subunits (via domain III) on 2 adjacent RuvB subunits; this complex drives branch migration. In the full resolvosome a probable DNA-RuvA(4)-RuvB(12)-RuvC(2) complex forms which resolves the HJ.</text>
</comment>
<keyword evidence="8" id="KW-0067">ATP-binding</keyword>
<keyword evidence="3 6" id="KW-0238">DNA-binding</keyword>
<evidence type="ECO:0000256" key="6">
    <source>
        <dbReference type="HAMAP-Rule" id="MF_00031"/>
    </source>
</evidence>
<dbReference type="SUPFAM" id="SSF46929">
    <property type="entry name" value="DNA helicase RuvA subunit, C-terminal domain"/>
    <property type="match status" value="1"/>
</dbReference>
<dbReference type="Gene3D" id="2.40.50.140">
    <property type="entry name" value="Nucleic acid-binding proteins"/>
    <property type="match status" value="1"/>
</dbReference>
<dbReference type="GO" id="GO:0009378">
    <property type="term" value="F:four-way junction helicase activity"/>
    <property type="evidence" value="ECO:0007669"/>
    <property type="project" value="InterPro"/>
</dbReference>
<evidence type="ECO:0000256" key="2">
    <source>
        <dbReference type="ARBA" id="ARBA00022763"/>
    </source>
</evidence>
<dbReference type="Gene3D" id="1.10.150.20">
    <property type="entry name" value="5' to 3' exonuclease, C-terminal subdomain"/>
    <property type="match status" value="1"/>
</dbReference>
<name>A0A521CGM6_9BACT</name>
<keyword evidence="9" id="KW-1185">Reference proteome</keyword>
<dbReference type="RefSeq" id="WP_142935553.1">
    <property type="nucleotide sequence ID" value="NZ_FXTM01000012.1"/>
</dbReference>
<dbReference type="CDD" id="cd14332">
    <property type="entry name" value="UBA_RuvA_C"/>
    <property type="match status" value="1"/>
</dbReference>
<dbReference type="SUPFAM" id="SSF50249">
    <property type="entry name" value="Nucleic acid-binding proteins"/>
    <property type="match status" value="1"/>
</dbReference>
<comment type="function">
    <text evidence="6">The RuvA-RuvB-RuvC complex processes Holliday junction (HJ) DNA during genetic recombination and DNA repair, while the RuvA-RuvB complex plays an important role in the rescue of blocked DNA replication forks via replication fork reversal (RFR). RuvA specifically binds to HJ cruciform DNA, conferring on it an open structure. The RuvB hexamer acts as an ATP-dependent pump, pulling dsDNA into and through the RuvAB complex. HJ branch migration allows RuvC to scan DNA until it finds its consensus sequence, where it cleaves and resolves the cruciform DNA.</text>
</comment>
<keyword evidence="8" id="KW-0378">Hydrolase</keyword>
<dbReference type="SUPFAM" id="SSF47781">
    <property type="entry name" value="RuvA domain 2-like"/>
    <property type="match status" value="1"/>
</dbReference>
<comment type="domain">
    <text evidence="6">Has three domains with a flexible linker between the domains II and III and assumes an 'L' shape. Domain III is highly mobile and contacts RuvB.</text>
</comment>
<evidence type="ECO:0000313" key="8">
    <source>
        <dbReference type="EMBL" id="SMO58597.1"/>
    </source>
</evidence>
<dbReference type="GO" id="GO:0005737">
    <property type="term" value="C:cytoplasm"/>
    <property type="evidence" value="ECO:0007669"/>
    <property type="project" value="UniProtKB-SubCell"/>
</dbReference>
<keyword evidence="8" id="KW-0547">Nucleotide-binding</keyword>
<dbReference type="EMBL" id="FXTM01000012">
    <property type="protein sequence ID" value="SMO58597.1"/>
    <property type="molecule type" value="Genomic_DNA"/>
</dbReference>
<dbReference type="InterPro" id="IPR010994">
    <property type="entry name" value="RuvA_2-like"/>
</dbReference>
<keyword evidence="8" id="KW-0347">Helicase</keyword>
<dbReference type="HAMAP" id="MF_00031">
    <property type="entry name" value="DNA_HJ_migration_RuvA"/>
    <property type="match status" value="1"/>
</dbReference>
<protein>
    <recommendedName>
        <fullName evidence="6">Holliday junction branch migration complex subunit RuvA</fullName>
    </recommendedName>
</protein>
<keyword evidence="2 6" id="KW-0227">DNA damage</keyword>
<keyword evidence="1 6" id="KW-0963">Cytoplasm</keyword>
<dbReference type="AlphaFoldDB" id="A0A521CGM6"/>
<dbReference type="GO" id="GO:0005524">
    <property type="term" value="F:ATP binding"/>
    <property type="evidence" value="ECO:0007669"/>
    <property type="project" value="InterPro"/>
</dbReference>
<dbReference type="NCBIfam" id="TIGR00084">
    <property type="entry name" value="ruvA"/>
    <property type="match status" value="1"/>
</dbReference>
<comment type="similarity">
    <text evidence="6">Belongs to the RuvA family.</text>
</comment>
<dbReference type="GO" id="GO:0006310">
    <property type="term" value="P:DNA recombination"/>
    <property type="evidence" value="ECO:0007669"/>
    <property type="project" value="UniProtKB-UniRule"/>
</dbReference>
<dbReference type="GO" id="GO:0006281">
    <property type="term" value="P:DNA repair"/>
    <property type="evidence" value="ECO:0007669"/>
    <property type="project" value="UniProtKB-UniRule"/>
</dbReference>
<comment type="subcellular location">
    <subcellularLocation>
        <location evidence="6">Cytoplasm</location>
    </subcellularLocation>
</comment>
<gene>
    <name evidence="6" type="primary">ruvA</name>
    <name evidence="8" type="ORF">SAMN06269117_11256</name>
</gene>
<dbReference type="InterPro" id="IPR012340">
    <property type="entry name" value="NA-bd_OB-fold"/>
</dbReference>
<comment type="caution">
    <text evidence="6">Lacks conserved residue(s) required for the propagation of feature annotation.</text>
</comment>
<evidence type="ECO:0000259" key="7">
    <source>
        <dbReference type="SMART" id="SM00278"/>
    </source>
</evidence>
<dbReference type="InterPro" id="IPR000085">
    <property type="entry name" value="RuvA"/>
</dbReference>
<dbReference type="Pfam" id="PF07499">
    <property type="entry name" value="RuvA_C"/>
    <property type="match status" value="1"/>
</dbReference>
<dbReference type="InterPro" id="IPR036267">
    <property type="entry name" value="RuvA_C_sf"/>
</dbReference>
<evidence type="ECO:0000256" key="3">
    <source>
        <dbReference type="ARBA" id="ARBA00023125"/>
    </source>
</evidence>
<dbReference type="InterPro" id="IPR011114">
    <property type="entry name" value="RuvA_C"/>
</dbReference>
<dbReference type="GO" id="GO:0048476">
    <property type="term" value="C:Holliday junction resolvase complex"/>
    <property type="evidence" value="ECO:0007669"/>
    <property type="project" value="UniProtKB-UniRule"/>
</dbReference>
<evidence type="ECO:0000256" key="4">
    <source>
        <dbReference type="ARBA" id="ARBA00023172"/>
    </source>
</evidence>
<accession>A0A521CGM6</accession>
<feature type="region of interest" description="Domain III" evidence="6">
    <location>
        <begin position="136"/>
        <end position="186"/>
    </location>
</feature>
<evidence type="ECO:0000313" key="9">
    <source>
        <dbReference type="Proteomes" id="UP000317315"/>
    </source>
</evidence>
<dbReference type="InterPro" id="IPR003583">
    <property type="entry name" value="Hlx-hairpin-Hlx_DNA-bd_motif"/>
</dbReference>
<dbReference type="OrthoDB" id="5293449at2"/>
<proteinExistence type="inferred from homology"/>
<dbReference type="Pfam" id="PF14520">
    <property type="entry name" value="HHH_5"/>
    <property type="match status" value="1"/>
</dbReference>
<dbReference type="InterPro" id="IPR013849">
    <property type="entry name" value="DNA_helicase_Holl-junc_RuvA_I"/>
</dbReference>
<keyword evidence="4 6" id="KW-0233">DNA recombination</keyword>
<dbReference type="SMART" id="SM00278">
    <property type="entry name" value="HhH1"/>
    <property type="match status" value="2"/>
</dbReference>
<dbReference type="Proteomes" id="UP000317315">
    <property type="component" value="Unassembled WGS sequence"/>
</dbReference>
<dbReference type="GO" id="GO:0009379">
    <property type="term" value="C:Holliday junction helicase complex"/>
    <property type="evidence" value="ECO:0007669"/>
    <property type="project" value="InterPro"/>
</dbReference>
<keyword evidence="5 6" id="KW-0234">DNA repair</keyword>
<organism evidence="8 9">
    <name type="scientific">Balnearium lithotrophicum</name>
    <dbReference type="NCBI Taxonomy" id="223788"/>
    <lineage>
        <taxon>Bacteria</taxon>
        <taxon>Pseudomonadati</taxon>
        <taxon>Aquificota</taxon>
        <taxon>Aquificia</taxon>
        <taxon>Desulfurobacteriales</taxon>
        <taxon>Desulfurobacteriaceae</taxon>
        <taxon>Balnearium</taxon>
    </lineage>
</organism>
<reference evidence="8 9" key="1">
    <citation type="submission" date="2017-05" db="EMBL/GenBank/DDBJ databases">
        <authorList>
            <person name="Varghese N."/>
            <person name="Submissions S."/>
        </authorList>
    </citation>
    <scope>NUCLEOTIDE SEQUENCE [LARGE SCALE GENOMIC DNA]</scope>
    <source>
        <strain evidence="8 9">DSM 16304</strain>
    </source>
</reference>
<feature type="domain" description="Helix-hairpin-helix DNA-binding motif class 1" evidence="7">
    <location>
        <begin position="73"/>
        <end position="92"/>
    </location>
</feature>
<sequence length="186" mass="20656">MFDFLRGVVFKKYLDSISLLTGGIGFKVHVPTHTLNEVEEGEEVGLFVEPVFPPEGTPILYGFKTLEEREIFRELLKIPKVGSKIALSVLSTFSPEELYEIFKTRDVELLSSVPGLGKKLSARIINELSGKFEGEVSIPVEVYEVLLSLGYKKGEILSSLKGINLRGMRTEDAVKEALKHLSGNRG</sequence>
<feature type="region of interest" description="Domain I" evidence="6">
    <location>
        <begin position="1"/>
        <end position="64"/>
    </location>
</feature>
<dbReference type="GO" id="GO:0000400">
    <property type="term" value="F:four-way junction DNA binding"/>
    <property type="evidence" value="ECO:0007669"/>
    <property type="project" value="UniProtKB-UniRule"/>
</dbReference>
<evidence type="ECO:0000256" key="5">
    <source>
        <dbReference type="ARBA" id="ARBA00023204"/>
    </source>
</evidence>